<dbReference type="GO" id="GO:0004519">
    <property type="term" value="F:endonuclease activity"/>
    <property type="evidence" value="ECO:0007669"/>
    <property type="project" value="UniProtKB-KW"/>
</dbReference>
<keyword evidence="2" id="KW-0255">Endonuclease</keyword>
<dbReference type="AlphaFoldDB" id="A0A9D1VGS6"/>
<organism evidence="2 3">
    <name type="scientific">Candidatus Limosilactobacillus merdigallinarum</name>
    <dbReference type="NCBI Taxonomy" id="2838652"/>
    <lineage>
        <taxon>Bacteria</taxon>
        <taxon>Bacillati</taxon>
        <taxon>Bacillota</taxon>
        <taxon>Bacilli</taxon>
        <taxon>Lactobacillales</taxon>
        <taxon>Lactobacillaceae</taxon>
        <taxon>Limosilactobacillus</taxon>
    </lineage>
</organism>
<evidence type="ECO:0000259" key="1">
    <source>
        <dbReference type="Pfam" id="PF13930"/>
    </source>
</evidence>
<dbReference type="Proteomes" id="UP000824231">
    <property type="component" value="Unassembled WGS sequence"/>
</dbReference>
<sequence>MYVNHGRSTLNPKSWQKNQVIYGQLDAQGRTSAGNTAFLQRRNHADNSLRTDQSVQPTGWHHNIDGELVYNRGHLIAYSLTAGINPQTGQYSASTVGDQDNPRNLFTETDFVNQEIQTVYETKVRHAIEHGKKVIYQATPIFRGNELVPRGINLQAVSTDGQLNFNVYLQNVEPGVVINYRDGSYYLDPTMAVPVPPDAEKAEDSKANNEGQFRFYGHYPRPVATAPRHYVRAW</sequence>
<dbReference type="Gene3D" id="3.40.570.10">
    <property type="entry name" value="Extracellular Endonuclease, subunit A"/>
    <property type="match status" value="1"/>
</dbReference>
<reference evidence="2" key="1">
    <citation type="journal article" date="2021" name="PeerJ">
        <title>Extensive microbial diversity within the chicken gut microbiome revealed by metagenomics and culture.</title>
        <authorList>
            <person name="Gilroy R."/>
            <person name="Ravi A."/>
            <person name="Getino M."/>
            <person name="Pursley I."/>
            <person name="Horton D.L."/>
            <person name="Alikhan N.F."/>
            <person name="Baker D."/>
            <person name="Gharbi K."/>
            <person name="Hall N."/>
            <person name="Watson M."/>
            <person name="Adriaenssens E.M."/>
            <person name="Foster-Nyarko E."/>
            <person name="Jarju S."/>
            <person name="Secka A."/>
            <person name="Antonio M."/>
            <person name="Oren A."/>
            <person name="Chaudhuri R.R."/>
            <person name="La Ragione R."/>
            <person name="Hildebrand F."/>
            <person name="Pallen M.J."/>
        </authorList>
    </citation>
    <scope>NUCLEOTIDE SEQUENCE</scope>
    <source>
        <strain evidence="2">ChiSxjej3B15-572</strain>
    </source>
</reference>
<comment type="caution">
    <text evidence="2">The sequence shown here is derived from an EMBL/GenBank/DDBJ whole genome shotgun (WGS) entry which is preliminary data.</text>
</comment>
<keyword evidence="2" id="KW-0378">Hydrolase</keyword>
<keyword evidence="2" id="KW-0540">Nuclease</keyword>
<accession>A0A9D1VGS6</accession>
<proteinExistence type="predicted"/>
<name>A0A9D1VGS6_9LACO</name>
<protein>
    <submittedName>
        <fullName evidence="2">DNA/RNA non-specific endonuclease</fullName>
    </submittedName>
</protein>
<dbReference type="EMBL" id="DXFH01000002">
    <property type="protein sequence ID" value="HIX35085.1"/>
    <property type="molecule type" value="Genomic_DNA"/>
</dbReference>
<dbReference type="InterPro" id="IPR044927">
    <property type="entry name" value="Endonuclea_NS_2"/>
</dbReference>
<evidence type="ECO:0000313" key="2">
    <source>
        <dbReference type="EMBL" id="HIX35085.1"/>
    </source>
</evidence>
<dbReference type="Pfam" id="PF13930">
    <property type="entry name" value="Endonuclea_NS_2"/>
    <property type="match status" value="1"/>
</dbReference>
<gene>
    <name evidence="2" type="ORF">H9856_01535</name>
</gene>
<reference evidence="2" key="2">
    <citation type="submission" date="2021-04" db="EMBL/GenBank/DDBJ databases">
        <authorList>
            <person name="Gilroy R."/>
        </authorList>
    </citation>
    <scope>NUCLEOTIDE SEQUENCE</scope>
    <source>
        <strain evidence="2">ChiSxjej3B15-572</strain>
    </source>
</reference>
<feature type="domain" description="Type VII secretion system protein EssD-like" evidence="1">
    <location>
        <begin position="18"/>
        <end position="156"/>
    </location>
</feature>
<dbReference type="InterPro" id="IPR044929">
    <property type="entry name" value="DNA/RNA_non-sp_Endonuclease_sf"/>
</dbReference>
<evidence type="ECO:0000313" key="3">
    <source>
        <dbReference type="Proteomes" id="UP000824231"/>
    </source>
</evidence>